<dbReference type="Proteomes" id="UP001515480">
    <property type="component" value="Unassembled WGS sequence"/>
</dbReference>
<reference evidence="1 2" key="1">
    <citation type="journal article" date="2024" name="Science">
        <title>Giant polyketide synthase enzymes in the biosynthesis of giant marine polyether toxins.</title>
        <authorList>
            <person name="Fallon T.R."/>
            <person name="Shende V.V."/>
            <person name="Wierzbicki I.H."/>
            <person name="Pendleton A.L."/>
            <person name="Watervoot N.F."/>
            <person name="Auber R.P."/>
            <person name="Gonzalez D.J."/>
            <person name="Wisecaver J.H."/>
            <person name="Moore B.S."/>
        </authorList>
    </citation>
    <scope>NUCLEOTIDE SEQUENCE [LARGE SCALE GENOMIC DNA]</scope>
    <source>
        <strain evidence="1 2">12B1</strain>
    </source>
</reference>
<gene>
    <name evidence="1" type="ORF">AB1Y20_013100</name>
</gene>
<comment type="caution">
    <text evidence="1">The sequence shown here is derived from an EMBL/GenBank/DDBJ whole genome shotgun (WGS) entry which is preliminary data.</text>
</comment>
<dbReference type="EMBL" id="JBGBPQ010000023">
    <property type="protein sequence ID" value="KAL1500443.1"/>
    <property type="molecule type" value="Genomic_DNA"/>
</dbReference>
<evidence type="ECO:0000313" key="1">
    <source>
        <dbReference type="EMBL" id="KAL1500443.1"/>
    </source>
</evidence>
<evidence type="ECO:0008006" key="3">
    <source>
        <dbReference type="Google" id="ProtNLM"/>
    </source>
</evidence>
<protein>
    <recommendedName>
        <fullName evidence="3">Autophagy-related protein 9</fullName>
    </recommendedName>
</protein>
<organism evidence="1 2">
    <name type="scientific">Prymnesium parvum</name>
    <name type="common">Toxic golden alga</name>
    <dbReference type="NCBI Taxonomy" id="97485"/>
    <lineage>
        <taxon>Eukaryota</taxon>
        <taxon>Haptista</taxon>
        <taxon>Haptophyta</taxon>
        <taxon>Prymnesiophyceae</taxon>
        <taxon>Prymnesiales</taxon>
        <taxon>Prymnesiaceae</taxon>
        <taxon>Prymnesium</taxon>
    </lineage>
</organism>
<name>A0AB34IN91_PRYPA</name>
<accession>A0AB34IN91</accession>
<keyword evidence="2" id="KW-1185">Reference proteome</keyword>
<proteinExistence type="predicted"/>
<dbReference type="AlphaFoldDB" id="A0AB34IN91"/>
<sequence length="304" mass="33618">MAISSPRGSYDGRVVWTQAAVQQPPTRADDALIDLRVLFRLLRPEKLACALEPMLLSVGNELALDFAREGDSFVARIASSVIGSKHFNDTLVAEGRLLVVDMVNHVQSNANQVFSLRHLIVSTLKAEVEGFLRLIEPSGRSSGSWLGAQRGTSSIVRFGVLLGGTMGVAQLAYAYSRTWWRFALGCVLTSMTGLFVLKLTSPKAVWDELLYGARHADFWELVEQRLAAFMQERSYLRAVIGVHDWDWLQAQLQAVTPTALGKNVPLTYGVTREVLRFRPLAGAMTQIFQSIVRRTVLGKTRASA</sequence>
<evidence type="ECO:0000313" key="2">
    <source>
        <dbReference type="Proteomes" id="UP001515480"/>
    </source>
</evidence>